<proteinExistence type="predicted"/>
<name>A0A6C0AEE5_9ZZZZ</name>
<protein>
    <submittedName>
        <fullName evidence="1">Uncharacterized protein</fullName>
    </submittedName>
</protein>
<dbReference type="AlphaFoldDB" id="A0A6C0AEE5"/>
<evidence type="ECO:0000313" key="1">
    <source>
        <dbReference type="EMBL" id="QHS78124.1"/>
    </source>
</evidence>
<accession>A0A6C0AEE5</accession>
<reference evidence="1" key="1">
    <citation type="journal article" date="2020" name="Nature">
        <title>Giant virus diversity and host interactions through global metagenomics.</title>
        <authorList>
            <person name="Schulz F."/>
            <person name="Roux S."/>
            <person name="Paez-Espino D."/>
            <person name="Jungbluth S."/>
            <person name="Walsh D.A."/>
            <person name="Denef V.J."/>
            <person name="McMahon K.D."/>
            <person name="Konstantinidis K.T."/>
            <person name="Eloe-Fadrosh E.A."/>
            <person name="Kyrpides N.C."/>
            <person name="Woyke T."/>
        </authorList>
    </citation>
    <scope>NUCLEOTIDE SEQUENCE</scope>
    <source>
        <strain evidence="1">GVMAG-S-1021933-23</strain>
    </source>
</reference>
<dbReference type="EMBL" id="MN740594">
    <property type="protein sequence ID" value="QHS78124.1"/>
    <property type="molecule type" value="Genomic_DNA"/>
</dbReference>
<sequence>MRIPLINNLYKKFNNSCLKNVHCWQVKINNEFFLILPAHVSLFIKKDTWMRSSFLDSVSHLNWQIPSKYIKTLGMEYDLAWAKYYDPNYDYIKLKECKIPSKVNAYFRTNLKYDGTYTNITTFGSKEITIYESPGFKNKELLESLDLGYRGMSGSIIANKNHMVGMFVGSGNKPTNTNKLMNSNFVYNQEKYISEKYISREELQEILVLERRKRGLILPSKRIIELIRGNNIALIDIHMKHTLF</sequence>
<organism evidence="1">
    <name type="scientific">viral metagenome</name>
    <dbReference type="NCBI Taxonomy" id="1070528"/>
    <lineage>
        <taxon>unclassified sequences</taxon>
        <taxon>metagenomes</taxon>
        <taxon>organismal metagenomes</taxon>
    </lineage>
</organism>